<dbReference type="InterPro" id="IPR045380">
    <property type="entry name" value="LD_TPept_scaffold_dom"/>
</dbReference>
<evidence type="ECO:0000256" key="1">
    <source>
        <dbReference type="ARBA" id="ARBA00004752"/>
    </source>
</evidence>
<dbReference type="AlphaFoldDB" id="A1K9W1"/>
<dbReference type="Pfam" id="PF20142">
    <property type="entry name" value="Scaffold"/>
    <property type="match status" value="1"/>
</dbReference>
<dbReference type="Gene3D" id="1.10.101.10">
    <property type="entry name" value="PGBD-like superfamily/PGBD"/>
    <property type="match status" value="1"/>
</dbReference>
<dbReference type="PROSITE" id="PS52029">
    <property type="entry name" value="LD_TPASE"/>
    <property type="match status" value="1"/>
</dbReference>
<dbReference type="GO" id="GO:0004180">
    <property type="term" value="F:carboxypeptidase activity"/>
    <property type="evidence" value="ECO:0007669"/>
    <property type="project" value="UniProtKB-ARBA"/>
</dbReference>
<evidence type="ECO:0000256" key="3">
    <source>
        <dbReference type="ARBA" id="ARBA00022679"/>
    </source>
</evidence>
<dbReference type="PANTHER" id="PTHR41533">
    <property type="entry name" value="L,D-TRANSPEPTIDASE HI_1667-RELATED"/>
    <property type="match status" value="1"/>
</dbReference>
<accession>A1K9W1</accession>
<dbReference type="RefSeq" id="WP_011766725.1">
    <property type="nucleotide sequence ID" value="NC_008702.1"/>
</dbReference>
<feature type="active site" description="Proton donor/acceptor" evidence="7">
    <location>
        <position position="429"/>
    </location>
</feature>
<dbReference type="CDD" id="cd16913">
    <property type="entry name" value="YkuD_like"/>
    <property type="match status" value="1"/>
</dbReference>
<feature type="active site" description="Nucleophile" evidence="7">
    <location>
        <position position="448"/>
    </location>
</feature>
<dbReference type="SUPFAM" id="SSF141523">
    <property type="entry name" value="L,D-transpeptidase catalytic domain-like"/>
    <property type="match status" value="1"/>
</dbReference>
<dbReference type="Pfam" id="PF03734">
    <property type="entry name" value="YkuD"/>
    <property type="match status" value="1"/>
</dbReference>
<dbReference type="GO" id="GO:0009252">
    <property type="term" value="P:peptidoglycan biosynthetic process"/>
    <property type="evidence" value="ECO:0007669"/>
    <property type="project" value="UniProtKB-UniPathway"/>
</dbReference>
<evidence type="ECO:0000256" key="8">
    <source>
        <dbReference type="SAM" id="SignalP"/>
    </source>
</evidence>
<dbReference type="InterPro" id="IPR002477">
    <property type="entry name" value="Peptidoglycan-bd-like"/>
</dbReference>
<dbReference type="PANTHER" id="PTHR41533:SF2">
    <property type="entry name" value="BLR7131 PROTEIN"/>
    <property type="match status" value="1"/>
</dbReference>
<keyword evidence="8" id="KW-0732">Signal</keyword>
<evidence type="ECO:0000259" key="9">
    <source>
        <dbReference type="PROSITE" id="PS52029"/>
    </source>
</evidence>
<evidence type="ECO:0000313" key="10">
    <source>
        <dbReference type="EMBL" id="CAL95616.1"/>
    </source>
</evidence>
<dbReference type="GO" id="GO:0071555">
    <property type="term" value="P:cell wall organization"/>
    <property type="evidence" value="ECO:0007669"/>
    <property type="project" value="UniProtKB-UniRule"/>
</dbReference>
<dbReference type="eggNOG" id="COG2989">
    <property type="taxonomic scope" value="Bacteria"/>
</dbReference>
<evidence type="ECO:0000256" key="5">
    <source>
        <dbReference type="ARBA" id="ARBA00022984"/>
    </source>
</evidence>
<reference evidence="10 11" key="1">
    <citation type="journal article" date="2006" name="Nat. Biotechnol.">
        <title>Complete genome of the mutualistic, N2-fixing grass endophyte Azoarcus sp. strain BH72.</title>
        <authorList>
            <person name="Krause A."/>
            <person name="Ramakumar A."/>
            <person name="Bartels D."/>
            <person name="Battistoni F."/>
            <person name="Bekel T."/>
            <person name="Boch J."/>
            <person name="Boehm M."/>
            <person name="Friedrich F."/>
            <person name="Hurek T."/>
            <person name="Krause L."/>
            <person name="Linke B."/>
            <person name="McHardy A.C."/>
            <person name="Sarkar A."/>
            <person name="Schneiker S."/>
            <person name="Syed A.A."/>
            <person name="Thauer R."/>
            <person name="Vorhoelter F.-J."/>
            <person name="Weidner S."/>
            <person name="Puehler A."/>
            <person name="Reinhold-Hurek B."/>
            <person name="Kaiser O."/>
            <person name="Goesmann A."/>
        </authorList>
    </citation>
    <scope>NUCLEOTIDE SEQUENCE [LARGE SCALE GENOMIC DNA]</scope>
    <source>
        <strain evidence="10 11">BH72</strain>
    </source>
</reference>
<feature type="domain" description="L,D-TPase catalytic" evidence="9">
    <location>
        <begin position="293"/>
        <end position="474"/>
    </location>
</feature>
<dbReference type="EMBL" id="AM406670">
    <property type="protein sequence ID" value="CAL95616.1"/>
    <property type="molecule type" value="Genomic_DNA"/>
</dbReference>
<dbReference type="InterPro" id="IPR036365">
    <property type="entry name" value="PGBD-like_sf"/>
</dbReference>
<dbReference type="InterPro" id="IPR036366">
    <property type="entry name" value="PGBDSf"/>
</dbReference>
<protein>
    <submittedName>
        <fullName evidence="10">Periplasmic protein</fullName>
    </submittedName>
</protein>
<sequence length="543" mass="58971">MKAPALSVRAPRALRRVFAAWLCGVALLASAPAQTVAAPEEGVAPSWFAHGRPVPAARQAVDILAAAAAEGLDPADYDAGALRAQLDALGRGTAPETQAAFDAALSAAMARYLGDVHRGRIDPRSVHAAYAGPAPEAFDADAYLRAALAEDRVEEAARAAVPPLPLYGALRTALAHYRTLAAGADAQAAWSLPLPLPPRRKLEPGQPYAGLALLARRLTLLGDLVADVPLPPRYEGALVDAVKRFQLRHGLAADGVVGRGTLAELEVAPAARVRQIELTMERLRWTPLLQAPRMIVVNVPEFMLRAYEVRDGRIEVAARMKVIVGKALDTRTPLFAEDMRFIEFSPYWNVPPSIARAELVPRLRREPGYWNAQGFEFVAGDGTANPTLSTAGLDAVLRGTLRIRQRPGPHNALGDIKFVFPNNDNIYLHHTPTPQLFARDRRDFSHGCIRVEAPVELARFVLRDQPEWDEARIREAMSAGSSKTIRVATPLPVLIAYGTAMVDAEGHAHFFRDIYGHDQLLHDTLLRRSRGNSPVAVEGGRAQ</sequence>
<proteinExistence type="inferred from homology"/>
<evidence type="ECO:0000256" key="6">
    <source>
        <dbReference type="ARBA" id="ARBA00023316"/>
    </source>
</evidence>
<feature type="signal peptide" evidence="8">
    <location>
        <begin position="1"/>
        <end position="37"/>
    </location>
</feature>
<evidence type="ECO:0000256" key="4">
    <source>
        <dbReference type="ARBA" id="ARBA00022960"/>
    </source>
</evidence>
<keyword evidence="6 7" id="KW-0961">Cell wall biogenesis/degradation</keyword>
<comment type="similarity">
    <text evidence="2">Belongs to the YkuD family.</text>
</comment>
<gene>
    <name evidence="10" type="primary">ycbB</name>
    <name evidence="10" type="ordered locus">azo3000</name>
</gene>
<dbReference type="GO" id="GO:0008360">
    <property type="term" value="P:regulation of cell shape"/>
    <property type="evidence" value="ECO:0007669"/>
    <property type="project" value="UniProtKB-UniRule"/>
</dbReference>
<organism evidence="10 11">
    <name type="scientific">Azoarcus sp. (strain BH72)</name>
    <dbReference type="NCBI Taxonomy" id="418699"/>
    <lineage>
        <taxon>Bacteria</taxon>
        <taxon>Pseudomonadati</taxon>
        <taxon>Pseudomonadota</taxon>
        <taxon>Betaproteobacteria</taxon>
        <taxon>Rhodocyclales</taxon>
        <taxon>Zoogloeaceae</taxon>
        <taxon>Azoarcus</taxon>
    </lineage>
</organism>
<evidence type="ECO:0000256" key="7">
    <source>
        <dbReference type="PROSITE-ProRule" id="PRU01373"/>
    </source>
</evidence>
<dbReference type="Pfam" id="PF01471">
    <property type="entry name" value="PG_binding_1"/>
    <property type="match status" value="1"/>
</dbReference>
<dbReference type="UniPathway" id="UPA00219"/>
<dbReference type="KEGG" id="azo:azo3000"/>
<feature type="chain" id="PRO_5002635386" evidence="8">
    <location>
        <begin position="38"/>
        <end position="543"/>
    </location>
</feature>
<dbReference type="InterPro" id="IPR052905">
    <property type="entry name" value="LD-transpeptidase_YkuD-like"/>
</dbReference>
<dbReference type="SUPFAM" id="SSF47090">
    <property type="entry name" value="PGBD-like"/>
    <property type="match status" value="1"/>
</dbReference>
<dbReference type="GO" id="GO:0016740">
    <property type="term" value="F:transferase activity"/>
    <property type="evidence" value="ECO:0007669"/>
    <property type="project" value="UniProtKB-KW"/>
</dbReference>
<evidence type="ECO:0000256" key="2">
    <source>
        <dbReference type="ARBA" id="ARBA00005992"/>
    </source>
</evidence>
<dbReference type="HOGENOM" id="CLU_020360_3_4_4"/>
<keyword evidence="3" id="KW-0808">Transferase</keyword>
<keyword evidence="5 7" id="KW-0573">Peptidoglycan synthesis</keyword>
<dbReference type="InterPro" id="IPR038063">
    <property type="entry name" value="Transpep_catalytic_dom"/>
</dbReference>
<keyword evidence="11" id="KW-1185">Reference proteome</keyword>
<dbReference type="Proteomes" id="UP000002588">
    <property type="component" value="Chromosome"/>
</dbReference>
<comment type="pathway">
    <text evidence="1 7">Cell wall biogenesis; peptidoglycan biosynthesis.</text>
</comment>
<dbReference type="STRING" id="62928.azo3000"/>
<evidence type="ECO:0000313" key="11">
    <source>
        <dbReference type="Proteomes" id="UP000002588"/>
    </source>
</evidence>
<dbReference type="InterPro" id="IPR005490">
    <property type="entry name" value="LD_TPept_cat_dom"/>
</dbReference>
<name>A1K9W1_AZOSB</name>
<dbReference type="Gene3D" id="2.40.440.10">
    <property type="entry name" value="L,D-transpeptidase catalytic domain-like"/>
    <property type="match status" value="1"/>
</dbReference>
<keyword evidence="4 7" id="KW-0133">Cell shape</keyword>